<dbReference type="Gene3D" id="2.70.98.90">
    <property type="match status" value="1"/>
</dbReference>
<dbReference type="NCBIfam" id="TIGR03593">
    <property type="entry name" value="yidC_nterm"/>
    <property type="match status" value="1"/>
</dbReference>
<dbReference type="GO" id="GO:0032977">
    <property type="term" value="F:membrane insertase activity"/>
    <property type="evidence" value="ECO:0007669"/>
    <property type="project" value="InterPro"/>
</dbReference>
<evidence type="ECO:0000256" key="8">
    <source>
        <dbReference type="ARBA" id="ARBA00022989"/>
    </source>
</evidence>
<dbReference type="NCBIfam" id="TIGR03592">
    <property type="entry name" value="yidC_oxa1_cterm"/>
    <property type="match status" value="1"/>
</dbReference>
<dbReference type="InParanoid" id="A0A423PZC7"/>
<name>A0A423PZC7_9GAMM</name>
<feature type="chain" id="PRO_5019468732" description="Membrane protein insertase YidC" evidence="15">
    <location>
        <begin position="23"/>
        <end position="592"/>
    </location>
</feature>
<evidence type="ECO:0000259" key="17">
    <source>
        <dbReference type="Pfam" id="PF14849"/>
    </source>
</evidence>
<feature type="domain" description="Membrane insertase YidC/Oxa/ALB C-terminal" evidence="16">
    <location>
        <begin position="393"/>
        <end position="572"/>
    </location>
</feature>
<sequence length="592" mass="65118">MDNIRFALLCAAAAVCFFLYQAWQTDYANQPTAQVAQQSDQPADTSGPANTGDDDVPSIGAPSSKGSSTSSDGTGGSAPAGRMAEVPGNNASPVAQGEKIHVVTDKLDVVIDTTGGSLSRVALRGVPLSSEKPDTDLRLINDSLPDFFIEQNGLISKDGDAPTHTASFSASKTDYEMTEGQDTLVVPMTWTDNAGHTVVKRYTFHRGSYKIGLDQQAQNRAGAPWDLSQYVRYWRTPQAATGDVPFSSPFFGAGWYQAKGDEEYAYQTRDREDILSDPLTLSQSGGWIAMIQHYFIGAVVPPADSEVRFFARGKGIQGASGGYATGFVGAQKSVAPGSSADFSSTLFIGPKYQDQLDGVAPGLGLTVDYGWFSVLARPIFAVLEFLHSLVGNWGLAIILLTCVIKALFYKLSEIQFRGMARMRKFQPRMAKLKEQYGDDKQELQKRMMALYKEEGFNPMAGCWPLLVQMPVFIALYWVLRESVELRHAPFMLWINDLSAPDPYFVLPVIFGLTMFLQQRLNVNAAMDPMQQRIMQIMPIGMAVFFAFFPAGLVLYWCTNNLLTIAQQWYIYRKLDNEEANGGPKPKKAKAKS</sequence>
<dbReference type="PANTHER" id="PTHR12428:SF65">
    <property type="entry name" value="CYTOCHROME C OXIDASE ASSEMBLY PROTEIN COX18, MITOCHONDRIAL"/>
    <property type="match status" value="1"/>
</dbReference>
<evidence type="ECO:0000256" key="11">
    <source>
        <dbReference type="ARBA" id="ARBA00033245"/>
    </source>
</evidence>
<evidence type="ECO:0000256" key="14">
    <source>
        <dbReference type="SAM" id="MobiDB-lite"/>
    </source>
</evidence>
<protein>
    <recommendedName>
        <fullName evidence="3 13">Membrane protein insertase YidC</fullName>
    </recommendedName>
    <alternativeName>
        <fullName evidence="12 13">Foldase YidC</fullName>
    </alternativeName>
    <alternativeName>
        <fullName evidence="11 13">Membrane integrase YidC</fullName>
    </alternativeName>
    <alternativeName>
        <fullName evidence="13">Membrane protein YidC</fullName>
    </alternativeName>
</protein>
<feature type="transmembrane region" description="Helical" evidence="13">
    <location>
        <begin position="455"/>
        <end position="479"/>
    </location>
</feature>
<keyword evidence="19" id="KW-1185">Reference proteome</keyword>
<evidence type="ECO:0000313" key="18">
    <source>
        <dbReference type="EMBL" id="ROO30959.1"/>
    </source>
</evidence>
<evidence type="ECO:0000256" key="15">
    <source>
        <dbReference type="SAM" id="SignalP"/>
    </source>
</evidence>
<evidence type="ECO:0000256" key="5">
    <source>
        <dbReference type="ARBA" id="ARBA00022475"/>
    </source>
</evidence>
<evidence type="ECO:0000256" key="3">
    <source>
        <dbReference type="ARBA" id="ARBA00015325"/>
    </source>
</evidence>
<dbReference type="PRINTS" id="PR01900">
    <property type="entry name" value="YIDCPROTEIN"/>
</dbReference>
<dbReference type="InterPro" id="IPR047196">
    <property type="entry name" value="YidC_ALB_C"/>
</dbReference>
<evidence type="ECO:0000256" key="6">
    <source>
        <dbReference type="ARBA" id="ARBA00022692"/>
    </source>
</evidence>
<dbReference type="EMBL" id="AYKG01000008">
    <property type="protein sequence ID" value="ROO30959.1"/>
    <property type="molecule type" value="Genomic_DNA"/>
</dbReference>
<dbReference type="InterPro" id="IPR028053">
    <property type="entry name" value="Membr_insert_YidC_N"/>
</dbReference>
<evidence type="ECO:0000256" key="2">
    <source>
        <dbReference type="ARBA" id="ARBA00010527"/>
    </source>
</evidence>
<evidence type="ECO:0000256" key="9">
    <source>
        <dbReference type="ARBA" id="ARBA00023136"/>
    </source>
</evidence>
<dbReference type="InterPro" id="IPR038221">
    <property type="entry name" value="YidC_periplasmic_sf"/>
</dbReference>
<feature type="compositionally biased region" description="Low complexity" evidence="14">
    <location>
        <begin position="57"/>
        <end position="72"/>
    </location>
</feature>
<feature type="region of interest" description="Disordered" evidence="14">
    <location>
        <begin position="33"/>
        <end position="95"/>
    </location>
</feature>
<proteinExistence type="inferred from homology"/>
<keyword evidence="8 13" id="KW-1133">Transmembrane helix</keyword>
<dbReference type="Pfam" id="PF14849">
    <property type="entry name" value="YidC_periplas"/>
    <property type="match status" value="1"/>
</dbReference>
<dbReference type="CDD" id="cd20070">
    <property type="entry name" value="5TM_YidC_Alb3"/>
    <property type="match status" value="1"/>
</dbReference>
<dbReference type="HAMAP" id="MF_01810">
    <property type="entry name" value="YidC_type1"/>
    <property type="match status" value="1"/>
</dbReference>
<comment type="function">
    <text evidence="13">Required for the insertion and/or proper folding and/or complex formation of integral membrane proteins into the membrane. Involved in integration of membrane proteins that insert both dependently and independently of the Sec translocase complex, as well as at least some lipoproteins. Aids folding of multispanning membrane proteins.</text>
</comment>
<keyword evidence="10 13" id="KW-0143">Chaperone</keyword>
<evidence type="ECO:0000256" key="12">
    <source>
        <dbReference type="ARBA" id="ARBA00033342"/>
    </source>
</evidence>
<feature type="domain" description="Membrane insertase YidC N-terminal" evidence="17">
    <location>
        <begin position="100"/>
        <end position="381"/>
    </location>
</feature>
<evidence type="ECO:0000259" key="16">
    <source>
        <dbReference type="Pfam" id="PF02096"/>
    </source>
</evidence>
<feature type="transmembrane region" description="Helical" evidence="13">
    <location>
        <begin position="499"/>
        <end position="516"/>
    </location>
</feature>
<evidence type="ECO:0000256" key="4">
    <source>
        <dbReference type="ARBA" id="ARBA00022448"/>
    </source>
</evidence>
<dbReference type="GO" id="GO:0015031">
    <property type="term" value="P:protein transport"/>
    <property type="evidence" value="ECO:0007669"/>
    <property type="project" value="UniProtKB-KW"/>
</dbReference>
<evidence type="ECO:0000256" key="10">
    <source>
        <dbReference type="ARBA" id="ARBA00023186"/>
    </source>
</evidence>
<dbReference type="InterPro" id="IPR019998">
    <property type="entry name" value="Membr_insert_YidC"/>
</dbReference>
<keyword evidence="5 13" id="KW-1003">Cell membrane</keyword>
<dbReference type="OrthoDB" id="9780552at2"/>
<dbReference type="NCBIfam" id="NF002352">
    <property type="entry name" value="PRK01318.1-3"/>
    <property type="match status" value="1"/>
</dbReference>
<dbReference type="GO" id="GO:0005886">
    <property type="term" value="C:plasma membrane"/>
    <property type="evidence" value="ECO:0007669"/>
    <property type="project" value="UniProtKB-SubCell"/>
</dbReference>
<gene>
    <name evidence="13" type="primary">yidC</name>
    <name evidence="18" type="ORF">SAJA_03825</name>
</gene>
<evidence type="ECO:0000256" key="1">
    <source>
        <dbReference type="ARBA" id="ARBA00004429"/>
    </source>
</evidence>
<keyword evidence="9 13" id="KW-0472">Membrane</keyword>
<dbReference type="Proteomes" id="UP000285310">
    <property type="component" value="Unassembled WGS sequence"/>
</dbReference>
<feature type="transmembrane region" description="Helical" evidence="13">
    <location>
        <begin position="393"/>
        <end position="412"/>
    </location>
</feature>
<dbReference type="InterPro" id="IPR028055">
    <property type="entry name" value="YidC/Oxa/ALB_C"/>
</dbReference>
<keyword evidence="6 13" id="KW-0812">Transmembrane</keyword>
<comment type="subcellular location">
    <subcellularLocation>
        <location evidence="1">Cell inner membrane</location>
        <topology evidence="1">Multi-pass membrane protein</topology>
    </subcellularLocation>
    <subcellularLocation>
        <location evidence="13">Cell membrane</location>
        <topology evidence="13">Multi-pass membrane protein</topology>
    </subcellularLocation>
</comment>
<reference evidence="18 19" key="1">
    <citation type="submission" date="2013-10" db="EMBL/GenBank/DDBJ databases">
        <title>Salinisphaera japonica YTM-1 Genome Sequencing.</title>
        <authorList>
            <person name="Lai Q."/>
            <person name="Li C."/>
            <person name="Shao Z."/>
        </authorList>
    </citation>
    <scope>NUCLEOTIDE SEQUENCE [LARGE SCALE GENOMIC DNA]</scope>
    <source>
        <strain evidence="18 19">YTM-1</strain>
    </source>
</reference>
<dbReference type="FunCoup" id="A0A423PZC7">
    <property type="interactions" value="293"/>
</dbReference>
<dbReference type="InterPro" id="IPR001708">
    <property type="entry name" value="YidC/ALB3/OXA1/COX18"/>
</dbReference>
<dbReference type="PANTHER" id="PTHR12428">
    <property type="entry name" value="OXA1"/>
    <property type="match status" value="1"/>
</dbReference>
<dbReference type="AlphaFoldDB" id="A0A423PZC7"/>
<keyword evidence="7 13" id="KW-0653">Protein transport</keyword>
<feature type="compositionally biased region" description="Polar residues" evidence="14">
    <location>
        <begin position="33"/>
        <end position="49"/>
    </location>
</feature>
<dbReference type="PRINTS" id="PR00701">
    <property type="entry name" value="60KDINNERMP"/>
</dbReference>
<organism evidence="18 19">
    <name type="scientific">Salinisphaera japonica YTM-1</name>
    <dbReference type="NCBI Taxonomy" id="1209778"/>
    <lineage>
        <taxon>Bacteria</taxon>
        <taxon>Pseudomonadati</taxon>
        <taxon>Pseudomonadota</taxon>
        <taxon>Gammaproteobacteria</taxon>
        <taxon>Salinisphaerales</taxon>
        <taxon>Salinisphaeraceae</taxon>
        <taxon>Salinisphaera</taxon>
    </lineage>
</organism>
<comment type="similarity">
    <text evidence="2 13">Belongs to the OXA1/ALB3/YidC family. Type 1 subfamily.</text>
</comment>
<accession>A0A423PZC7</accession>
<feature type="signal peptide" evidence="15">
    <location>
        <begin position="1"/>
        <end position="22"/>
    </location>
</feature>
<comment type="caution">
    <text evidence="18">The sequence shown here is derived from an EMBL/GenBank/DDBJ whole genome shotgun (WGS) entry which is preliminary data.</text>
</comment>
<keyword evidence="15" id="KW-0732">Signal</keyword>
<dbReference type="CDD" id="cd19961">
    <property type="entry name" value="EcYidC-like_peri"/>
    <property type="match status" value="1"/>
</dbReference>
<evidence type="ECO:0000256" key="13">
    <source>
        <dbReference type="HAMAP-Rule" id="MF_01810"/>
    </source>
</evidence>
<evidence type="ECO:0000256" key="7">
    <source>
        <dbReference type="ARBA" id="ARBA00022927"/>
    </source>
</evidence>
<feature type="transmembrane region" description="Helical" evidence="13">
    <location>
        <begin position="536"/>
        <end position="556"/>
    </location>
</feature>
<dbReference type="RefSeq" id="WP_123657317.1">
    <property type="nucleotide sequence ID" value="NZ_AYKG01000008.1"/>
</dbReference>
<dbReference type="GO" id="GO:0051205">
    <property type="term" value="P:protein insertion into membrane"/>
    <property type="evidence" value="ECO:0007669"/>
    <property type="project" value="TreeGrafter"/>
</dbReference>
<dbReference type="Pfam" id="PF02096">
    <property type="entry name" value="60KD_IMP"/>
    <property type="match status" value="1"/>
</dbReference>
<evidence type="ECO:0000313" key="19">
    <source>
        <dbReference type="Proteomes" id="UP000285310"/>
    </source>
</evidence>
<comment type="subunit">
    <text evidence="13">Interacts with the Sec translocase complex via SecD. Specifically interacts with transmembrane segments of nascent integral membrane proteins during membrane integration.</text>
</comment>
<keyword evidence="4 13" id="KW-0813">Transport</keyword>